<protein>
    <recommendedName>
        <fullName evidence="4 12">Heme exporter protein D</fullName>
    </recommendedName>
</protein>
<dbReference type="PANTHER" id="PTHR37531:SF1">
    <property type="entry name" value="HEME EXPORTER PROTEIN D"/>
    <property type="match status" value="1"/>
</dbReference>
<keyword evidence="8 12" id="KW-0812">Transmembrane</keyword>
<dbReference type="Pfam" id="PF04995">
    <property type="entry name" value="CcmD"/>
    <property type="match status" value="1"/>
</dbReference>
<evidence type="ECO:0000256" key="3">
    <source>
        <dbReference type="ARBA" id="ARBA00008741"/>
    </source>
</evidence>
<evidence type="ECO:0000256" key="1">
    <source>
        <dbReference type="ARBA" id="ARBA00002442"/>
    </source>
</evidence>
<evidence type="ECO:0000256" key="7">
    <source>
        <dbReference type="ARBA" id="ARBA00022519"/>
    </source>
</evidence>
<dbReference type="PANTHER" id="PTHR37531">
    <property type="entry name" value="HEME EXPORTER PROTEIN D"/>
    <property type="match status" value="1"/>
</dbReference>
<dbReference type="InterPro" id="IPR007078">
    <property type="entry name" value="Haem_export_protD_CcmD"/>
</dbReference>
<comment type="function">
    <text evidence="1 12">Required for the export of heme to the periplasm for the biogenesis of c-type cytochromes.</text>
</comment>
<evidence type="ECO:0000256" key="11">
    <source>
        <dbReference type="ARBA" id="ARBA00023136"/>
    </source>
</evidence>
<keyword evidence="6 12" id="KW-1003">Cell membrane</keyword>
<dbReference type="STRING" id="626887.J057_01459"/>
<evidence type="ECO:0000256" key="8">
    <source>
        <dbReference type="ARBA" id="ARBA00022692"/>
    </source>
</evidence>
<evidence type="ECO:0000313" key="14">
    <source>
        <dbReference type="Proteomes" id="UP000013165"/>
    </source>
</evidence>
<keyword evidence="5 12" id="KW-0813">Transport</keyword>
<sequence>MAFDSLQSFWVMDGHGPYVWTCYIVFFAALIGLAVWSLGQRRQVIARQRWQHRLAQRQTHTTDPDSKKSTA</sequence>
<dbReference type="EMBL" id="APLQ01000007">
    <property type="protein sequence ID" value="ENO17065.1"/>
    <property type="molecule type" value="Genomic_DNA"/>
</dbReference>
<evidence type="ECO:0000256" key="6">
    <source>
        <dbReference type="ARBA" id="ARBA00022475"/>
    </source>
</evidence>
<evidence type="ECO:0000256" key="4">
    <source>
        <dbReference type="ARBA" id="ARBA00016461"/>
    </source>
</evidence>
<keyword evidence="7 12" id="KW-0997">Cell inner membrane</keyword>
<dbReference type="PATRIC" id="fig|626887.3.peg.273"/>
<dbReference type="RefSeq" id="WP_004582838.1">
    <property type="nucleotide sequence ID" value="NZ_AP028878.1"/>
</dbReference>
<gene>
    <name evidence="13" type="primary">ccmD</name>
    <name evidence="13" type="ORF">J057_01459</name>
</gene>
<feature type="transmembrane region" description="Helical" evidence="12">
    <location>
        <begin position="18"/>
        <end position="39"/>
    </location>
</feature>
<comment type="subcellular location">
    <subcellularLocation>
        <location evidence="2 12">Cell inner membrane</location>
        <topology evidence="2 12">Single-pass membrane protein</topology>
    </subcellularLocation>
</comment>
<comment type="similarity">
    <text evidence="3 12">Belongs to the CcmD/CycX/HelD family.</text>
</comment>
<dbReference type="OrthoDB" id="9815607at2"/>
<name>N6W3E0_9GAMM</name>
<dbReference type="NCBIfam" id="TIGR03141">
    <property type="entry name" value="cytochro_ccmD"/>
    <property type="match status" value="1"/>
</dbReference>
<reference evidence="13 14" key="1">
    <citation type="journal article" date="2013" name="Genome Announc.">
        <title>Genome Sequence of the Polycyclic Aromatic Hydrocarbon-Degrading Bacterium Strain Marinobacter nanhaiticus D15-8WT.</title>
        <authorList>
            <person name="Cui Z."/>
            <person name="Gao W."/>
            <person name="Li Q."/>
            <person name="Xu G."/>
            <person name="Zheng L."/>
        </authorList>
    </citation>
    <scope>NUCLEOTIDE SEQUENCE [LARGE SCALE GENOMIC DNA]</scope>
    <source>
        <strain evidence="13 14">D15-8W</strain>
    </source>
</reference>
<evidence type="ECO:0000256" key="9">
    <source>
        <dbReference type="ARBA" id="ARBA00022748"/>
    </source>
</evidence>
<evidence type="ECO:0000256" key="12">
    <source>
        <dbReference type="RuleBase" id="RU363101"/>
    </source>
</evidence>
<keyword evidence="14" id="KW-1185">Reference proteome</keyword>
<keyword evidence="10 12" id="KW-1133">Transmembrane helix</keyword>
<evidence type="ECO:0000256" key="2">
    <source>
        <dbReference type="ARBA" id="ARBA00004377"/>
    </source>
</evidence>
<dbReference type="GO" id="GO:1903607">
    <property type="term" value="P:cytochrome c biosynthetic process"/>
    <property type="evidence" value="ECO:0007669"/>
    <property type="project" value="TreeGrafter"/>
</dbReference>
<dbReference type="InterPro" id="IPR052075">
    <property type="entry name" value="Heme_exporter_D"/>
</dbReference>
<accession>N6W3E0</accession>
<evidence type="ECO:0000256" key="10">
    <source>
        <dbReference type="ARBA" id="ARBA00022989"/>
    </source>
</evidence>
<dbReference type="Proteomes" id="UP000013165">
    <property type="component" value="Unassembled WGS sequence"/>
</dbReference>
<dbReference type="GO" id="GO:0005886">
    <property type="term" value="C:plasma membrane"/>
    <property type="evidence" value="ECO:0007669"/>
    <property type="project" value="UniProtKB-SubCell"/>
</dbReference>
<dbReference type="GO" id="GO:0015886">
    <property type="term" value="P:heme transport"/>
    <property type="evidence" value="ECO:0007669"/>
    <property type="project" value="InterPro"/>
</dbReference>
<evidence type="ECO:0000313" key="13">
    <source>
        <dbReference type="EMBL" id="ENO17065.1"/>
    </source>
</evidence>
<comment type="caution">
    <text evidence="13">The sequence shown here is derived from an EMBL/GenBank/DDBJ whole genome shotgun (WGS) entry which is preliminary data.</text>
</comment>
<organism evidence="13 14">
    <name type="scientific">Marinobacter nanhaiticus D15-8W</name>
    <dbReference type="NCBI Taxonomy" id="626887"/>
    <lineage>
        <taxon>Bacteria</taxon>
        <taxon>Pseudomonadati</taxon>
        <taxon>Pseudomonadota</taxon>
        <taxon>Gammaproteobacteria</taxon>
        <taxon>Pseudomonadales</taxon>
        <taxon>Marinobacteraceae</taxon>
        <taxon>Marinobacter</taxon>
    </lineage>
</organism>
<dbReference type="HOGENOM" id="CLU_180892_4_0_6"/>
<keyword evidence="9 12" id="KW-0201">Cytochrome c-type biogenesis</keyword>
<keyword evidence="11 12" id="KW-0472">Membrane</keyword>
<proteinExistence type="inferred from homology"/>
<evidence type="ECO:0000256" key="5">
    <source>
        <dbReference type="ARBA" id="ARBA00022448"/>
    </source>
</evidence>
<dbReference type="GO" id="GO:0017004">
    <property type="term" value="P:cytochrome complex assembly"/>
    <property type="evidence" value="ECO:0007669"/>
    <property type="project" value="UniProtKB-KW"/>
</dbReference>
<dbReference type="AlphaFoldDB" id="N6W3E0"/>
<dbReference type="eggNOG" id="COG3114">
    <property type="taxonomic scope" value="Bacteria"/>
</dbReference>